<dbReference type="SUPFAM" id="SSF52540">
    <property type="entry name" value="P-loop containing nucleoside triphosphate hydrolases"/>
    <property type="match status" value="1"/>
</dbReference>
<dbReference type="Gene3D" id="1.10.8.60">
    <property type="match status" value="1"/>
</dbReference>
<organism evidence="1">
    <name type="scientific">marine sediment metagenome</name>
    <dbReference type="NCBI Taxonomy" id="412755"/>
    <lineage>
        <taxon>unclassified sequences</taxon>
        <taxon>metagenomes</taxon>
        <taxon>ecological metagenomes</taxon>
    </lineage>
</organism>
<proteinExistence type="predicted"/>
<sequence length="305" mass="35564">KHASTKTVVLEIIQKIDPYFYANVDECQTAELQYILADILLARKVHLIVIFDNIDDLVEKEPEEVNSLIYGFQRFSEGKSDNEPNLFSQILVARDLEFIVELDRSVFRKITTDVIPFEPYTAEQTFQLVNTFVKKKVKRKISEETIWFIALIARGNMRLGLELIKKANHLAGIKHSLAITPEHIRAVNKKLTDFHITKQMLEEYPIGYKLMLLTIARRFKSASRAFLNFLDLPSLYISICEEYNQMKNAKYFSDILNDLEKIAIISLHNIEKDIFLTLSDIPANQLAMYLEKNLKQKRRDKPYFL</sequence>
<protein>
    <recommendedName>
        <fullName evidence="2">Cdc6 C-terminal domain-containing protein</fullName>
    </recommendedName>
</protein>
<dbReference type="InterPro" id="IPR036388">
    <property type="entry name" value="WH-like_DNA-bd_sf"/>
</dbReference>
<comment type="caution">
    <text evidence="1">The sequence shown here is derived from an EMBL/GenBank/DDBJ whole genome shotgun (WGS) entry which is preliminary data.</text>
</comment>
<gene>
    <name evidence="1" type="ORF">S03H2_18179</name>
</gene>
<dbReference type="Gene3D" id="1.10.10.10">
    <property type="entry name" value="Winged helix-like DNA-binding domain superfamily/Winged helix DNA-binding domain"/>
    <property type="match status" value="1"/>
</dbReference>
<evidence type="ECO:0008006" key="2">
    <source>
        <dbReference type="Google" id="ProtNLM"/>
    </source>
</evidence>
<dbReference type="AlphaFoldDB" id="X1EW25"/>
<dbReference type="Gene3D" id="3.40.50.300">
    <property type="entry name" value="P-loop containing nucleotide triphosphate hydrolases"/>
    <property type="match status" value="1"/>
</dbReference>
<accession>X1EW25</accession>
<reference evidence="1" key="1">
    <citation type="journal article" date="2014" name="Front. Microbiol.">
        <title>High frequency of phylogenetically diverse reductive dehalogenase-homologous genes in deep subseafloor sedimentary metagenomes.</title>
        <authorList>
            <person name="Kawai M."/>
            <person name="Futagami T."/>
            <person name="Toyoda A."/>
            <person name="Takaki Y."/>
            <person name="Nishi S."/>
            <person name="Hori S."/>
            <person name="Arai W."/>
            <person name="Tsubouchi T."/>
            <person name="Morono Y."/>
            <person name="Uchiyama I."/>
            <person name="Ito T."/>
            <person name="Fujiyama A."/>
            <person name="Inagaki F."/>
            <person name="Takami H."/>
        </authorList>
    </citation>
    <scope>NUCLEOTIDE SEQUENCE</scope>
    <source>
        <strain evidence="1">Expedition CK06-06</strain>
    </source>
</reference>
<dbReference type="InterPro" id="IPR027417">
    <property type="entry name" value="P-loop_NTPase"/>
</dbReference>
<name>X1EW25_9ZZZZ</name>
<dbReference type="SUPFAM" id="SSF46785">
    <property type="entry name" value="Winged helix' DNA-binding domain"/>
    <property type="match status" value="1"/>
</dbReference>
<dbReference type="EMBL" id="BARU01009419">
    <property type="protein sequence ID" value="GAH36782.1"/>
    <property type="molecule type" value="Genomic_DNA"/>
</dbReference>
<dbReference type="InterPro" id="IPR036390">
    <property type="entry name" value="WH_DNA-bd_sf"/>
</dbReference>
<evidence type="ECO:0000313" key="1">
    <source>
        <dbReference type="EMBL" id="GAH36782.1"/>
    </source>
</evidence>
<feature type="non-terminal residue" evidence="1">
    <location>
        <position position="1"/>
    </location>
</feature>